<dbReference type="InterPro" id="IPR013087">
    <property type="entry name" value="Znf_C2H2_type"/>
</dbReference>
<evidence type="ECO:0000256" key="5">
    <source>
        <dbReference type="ARBA" id="ARBA00022771"/>
    </source>
</evidence>
<keyword evidence="5 11" id="KW-0863">Zinc-finger</keyword>
<evidence type="ECO:0000256" key="6">
    <source>
        <dbReference type="ARBA" id="ARBA00022833"/>
    </source>
</evidence>
<keyword evidence="8" id="KW-0238">DNA-binding</keyword>
<evidence type="ECO:0000256" key="7">
    <source>
        <dbReference type="ARBA" id="ARBA00023015"/>
    </source>
</evidence>
<keyword evidence="6" id="KW-0862">Zinc</keyword>
<dbReference type="STRING" id="34690.A0A182U8M6"/>
<feature type="domain" description="CCHC FOG-type" evidence="14">
    <location>
        <begin position="156"/>
        <end position="189"/>
    </location>
</feature>
<comment type="subcellular location">
    <subcellularLocation>
        <location evidence="1">Nucleus</location>
    </subcellularLocation>
</comment>
<organism evidence="15 16">
    <name type="scientific">Anopheles melas</name>
    <dbReference type="NCBI Taxonomy" id="34690"/>
    <lineage>
        <taxon>Eukaryota</taxon>
        <taxon>Metazoa</taxon>
        <taxon>Ecdysozoa</taxon>
        <taxon>Arthropoda</taxon>
        <taxon>Hexapoda</taxon>
        <taxon>Insecta</taxon>
        <taxon>Pterygota</taxon>
        <taxon>Neoptera</taxon>
        <taxon>Endopterygota</taxon>
        <taxon>Diptera</taxon>
        <taxon>Nematocera</taxon>
        <taxon>Culicoidea</taxon>
        <taxon>Culicidae</taxon>
        <taxon>Anophelinae</taxon>
        <taxon>Anopheles</taxon>
    </lineage>
</organism>
<dbReference type="PROSITE" id="PS51810">
    <property type="entry name" value="ZF_CCHC_FOG"/>
    <property type="match status" value="1"/>
</dbReference>
<feature type="compositionally biased region" description="Basic and acidic residues" evidence="12">
    <location>
        <begin position="14"/>
        <end position="45"/>
    </location>
</feature>
<evidence type="ECO:0008006" key="17">
    <source>
        <dbReference type="Google" id="ProtNLM"/>
    </source>
</evidence>
<feature type="domain" description="C2H2-type" evidence="13">
    <location>
        <begin position="162"/>
        <end position="192"/>
    </location>
</feature>
<evidence type="ECO:0000313" key="15">
    <source>
        <dbReference type="EnsemblMetazoa" id="AMEC015924-PA"/>
    </source>
</evidence>
<feature type="compositionally biased region" description="Low complexity" evidence="12">
    <location>
        <begin position="272"/>
        <end position="283"/>
    </location>
</feature>
<evidence type="ECO:0000256" key="8">
    <source>
        <dbReference type="ARBA" id="ARBA00023125"/>
    </source>
</evidence>
<keyword evidence="10" id="KW-0539">Nucleus</keyword>
<feature type="domain" description="C2H2-type" evidence="13">
    <location>
        <begin position="249"/>
        <end position="276"/>
    </location>
</feature>
<evidence type="ECO:0000256" key="12">
    <source>
        <dbReference type="SAM" id="MobiDB-lite"/>
    </source>
</evidence>
<keyword evidence="16" id="KW-1185">Reference proteome</keyword>
<dbReference type="Proteomes" id="UP000075902">
    <property type="component" value="Unassembled WGS sequence"/>
</dbReference>
<dbReference type="SUPFAM" id="SSF57667">
    <property type="entry name" value="beta-beta-alpha zinc fingers"/>
    <property type="match status" value="1"/>
</dbReference>
<evidence type="ECO:0000259" key="13">
    <source>
        <dbReference type="PROSITE" id="PS50157"/>
    </source>
</evidence>
<dbReference type="InterPro" id="IPR039746">
    <property type="entry name" value="FOG"/>
</dbReference>
<accession>A0A182U8M6</accession>
<dbReference type="PANTHER" id="PTHR12958">
    <property type="entry name" value="FRIEND OF GATA2-RELATED"/>
    <property type="match status" value="1"/>
</dbReference>
<evidence type="ECO:0000256" key="10">
    <source>
        <dbReference type="ARBA" id="ARBA00023242"/>
    </source>
</evidence>
<keyword evidence="4" id="KW-0677">Repeat</keyword>
<dbReference type="GO" id="GO:0005634">
    <property type="term" value="C:nucleus"/>
    <property type="evidence" value="ECO:0007669"/>
    <property type="project" value="UniProtKB-SubCell"/>
</dbReference>
<evidence type="ECO:0000256" key="1">
    <source>
        <dbReference type="ARBA" id="ARBA00004123"/>
    </source>
</evidence>
<evidence type="ECO:0000256" key="3">
    <source>
        <dbReference type="ARBA" id="ARBA00022723"/>
    </source>
</evidence>
<name>A0A182U8M6_9DIPT</name>
<dbReference type="PANTHER" id="PTHR12958:SF3">
    <property type="entry name" value="ZINC FINGER PROTEIN USH"/>
    <property type="match status" value="1"/>
</dbReference>
<keyword evidence="9" id="KW-0804">Transcription</keyword>
<dbReference type="EnsemblMetazoa" id="AMEC015924-RA">
    <property type="protein sequence ID" value="AMEC015924-PA"/>
    <property type="gene ID" value="AMEC015924"/>
</dbReference>
<feature type="compositionally biased region" description="Gly residues" evidence="12">
    <location>
        <begin position="194"/>
        <end position="209"/>
    </location>
</feature>
<evidence type="ECO:0000259" key="14">
    <source>
        <dbReference type="PROSITE" id="PS51810"/>
    </source>
</evidence>
<keyword evidence="3" id="KW-0479">Metal-binding</keyword>
<evidence type="ECO:0000256" key="4">
    <source>
        <dbReference type="ARBA" id="ARBA00022737"/>
    </source>
</evidence>
<feature type="region of interest" description="Disordered" evidence="12">
    <location>
        <begin position="191"/>
        <end position="244"/>
    </location>
</feature>
<dbReference type="GO" id="GO:0003677">
    <property type="term" value="F:DNA binding"/>
    <property type="evidence" value="ECO:0007669"/>
    <property type="project" value="UniProtKB-KW"/>
</dbReference>
<dbReference type="GO" id="GO:0008270">
    <property type="term" value="F:zinc ion binding"/>
    <property type="evidence" value="ECO:0007669"/>
    <property type="project" value="UniProtKB-KW"/>
</dbReference>
<dbReference type="Pfam" id="PF13909">
    <property type="entry name" value="zf-H2C2_5"/>
    <property type="match status" value="1"/>
</dbReference>
<dbReference type="PROSITE" id="PS50157">
    <property type="entry name" value="ZINC_FINGER_C2H2_2"/>
    <property type="match status" value="2"/>
</dbReference>
<evidence type="ECO:0000256" key="9">
    <source>
        <dbReference type="ARBA" id="ARBA00023163"/>
    </source>
</evidence>
<keyword evidence="2" id="KW-0678">Repressor</keyword>
<reference evidence="16" key="1">
    <citation type="submission" date="2014-01" db="EMBL/GenBank/DDBJ databases">
        <title>The Genome Sequence of Anopheles melas CM1001059_A (V2).</title>
        <authorList>
            <consortium name="The Broad Institute Genomics Platform"/>
            <person name="Neafsey D.E."/>
            <person name="Besansky N."/>
            <person name="Howell P."/>
            <person name="Walton C."/>
            <person name="Young S.K."/>
            <person name="Zeng Q."/>
            <person name="Gargeya S."/>
            <person name="Fitzgerald M."/>
            <person name="Haas B."/>
            <person name="Abouelleil A."/>
            <person name="Allen A.W."/>
            <person name="Alvarado L."/>
            <person name="Arachchi H.M."/>
            <person name="Berlin A.M."/>
            <person name="Chapman S.B."/>
            <person name="Gainer-Dewar J."/>
            <person name="Goldberg J."/>
            <person name="Griggs A."/>
            <person name="Gujja S."/>
            <person name="Hansen M."/>
            <person name="Howarth C."/>
            <person name="Imamovic A."/>
            <person name="Ireland A."/>
            <person name="Larimer J."/>
            <person name="McCowan C."/>
            <person name="Murphy C."/>
            <person name="Pearson M."/>
            <person name="Poon T.W."/>
            <person name="Priest M."/>
            <person name="Roberts A."/>
            <person name="Saif S."/>
            <person name="Shea T."/>
            <person name="Sisk P."/>
            <person name="Sykes S."/>
            <person name="Wortman J."/>
            <person name="Nusbaum C."/>
            <person name="Birren B."/>
        </authorList>
    </citation>
    <scope>NUCLEOTIDE SEQUENCE [LARGE SCALE GENOMIC DNA]</scope>
    <source>
        <strain evidence="16">CM1001059</strain>
    </source>
</reference>
<dbReference type="AlphaFoldDB" id="A0A182U8M6"/>
<evidence type="ECO:0000256" key="2">
    <source>
        <dbReference type="ARBA" id="ARBA00022491"/>
    </source>
</evidence>
<dbReference type="InterPro" id="IPR034731">
    <property type="entry name" value="Znf_CCHC_FOG"/>
</dbReference>
<dbReference type="VEuPathDB" id="VectorBase:AMEC015924"/>
<dbReference type="GO" id="GO:0007507">
    <property type="term" value="P:heart development"/>
    <property type="evidence" value="ECO:0007669"/>
    <property type="project" value="TreeGrafter"/>
</dbReference>
<dbReference type="Gene3D" id="3.30.160.60">
    <property type="entry name" value="Classic Zinc Finger"/>
    <property type="match status" value="1"/>
</dbReference>
<evidence type="ECO:0000256" key="11">
    <source>
        <dbReference type="PROSITE-ProRule" id="PRU00042"/>
    </source>
</evidence>
<evidence type="ECO:0000313" key="16">
    <source>
        <dbReference type="Proteomes" id="UP000075902"/>
    </source>
</evidence>
<protein>
    <recommendedName>
        <fullName evidence="17">C2H2-type domain-containing protein</fullName>
    </recommendedName>
</protein>
<dbReference type="GO" id="GO:0045944">
    <property type="term" value="P:positive regulation of transcription by RNA polymerase II"/>
    <property type="evidence" value="ECO:0007669"/>
    <property type="project" value="TreeGrafter"/>
</dbReference>
<proteinExistence type="predicted"/>
<dbReference type="FunFam" id="3.30.160.60:FF:000100">
    <property type="entry name" value="Zinc finger 45-like"/>
    <property type="match status" value="1"/>
</dbReference>
<reference evidence="15" key="2">
    <citation type="submission" date="2020-05" db="UniProtKB">
        <authorList>
            <consortium name="EnsemblMetazoa"/>
        </authorList>
    </citation>
    <scope>IDENTIFICATION</scope>
    <source>
        <strain evidence="15">CM1001059</strain>
    </source>
</reference>
<dbReference type="GO" id="GO:0061629">
    <property type="term" value="F:RNA polymerase II-specific DNA-binding transcription factor binding"/>
    <property type="evidence" value="ECO:0007669"/>
    <property type="project" value="InterPro"/>
</dbReference>
<dbReference type="SMART" id="SM00355">
    <property type="entry name" value="ZnF_C2H2"/>
    <property type="match status" value="2"/>
</dbReference>
<feature type="compositionally biased region" description="Low complexity" evidence="12">
    <location>
        <begin position="210"/>
        <end position="219"/>
    </location>
</feature>
<dbReference type="GO" id="GO:0000122">
    <property type="term" value="P:negative regulation of transcription by RNA polymerase II"/>
    <property type="evidence" value="ECO:0007669"/>
    <property type="project" value="TreeGrafter"/>
</dbReference>
<sequence length="391" mass="39860">MGASERGSASPHRTATDERCETPADETMPLREIKQEPNVEQEAARHEHRPASSSSSSQGAPHTPSPTPMPMLRLNVALAADPAANPDAKDLKNLSDAEAALEEKQSQQLHQQQQHALNMAIGGPPPPPALQQLASSTPAALLARKSKELALPVELPPRLPMFICGPCGIRFSSASTLEAHQTYYCSHRKDADEGGGGGGGGAGAGGTGNSGANATVTGGPSSGGVKNAHPGGEGGEQPPAKALKTGKQYACSQCSYSADKKVSLNRHMRMHQSSPSPNQSNNSTPKPASAPKSGSQSPPDVPKTPPVGSAAAAAASSQQPFLALPTNPIIVIPYSLIRGASVIPGLLSSLAPGVANPESACFILQNGSLQPIAMSLASQVQAVTAAIVPSG</sequence>
<feature type="region of interest" description="Disordered" evidence="12">
    <location>
        <begin position="269"/>
        <end position="312"/>
    </location>
</feature>
<dbReference type="GO" id="GO:0030154">
    <property type="term" value="P:cell differentiation"/>
    <property type="evidence" value="ECO:0007669"/>
    <property type="project" value="UniProtKB-ARBA"/>
</dbReference>
<keyword evidence="7" id="KW-0805">Transcription regulation</keyword>
<feature type="region of interest" description="Disordered" evidence="12">
    <location>
        <begin position="1"/>
        <end position="73"/>
    </location>
</feature>
<dbReference type="InterPro" id="IPR036236">
    <property type="entry name" value="Znf_C2H2_sf"/>
</dbReference>
<dbReference type="GO" id="GO:0009653">
    <property type="term" value="P:anatomical structure morphogenesis"/>
    <property type="evidence" value="ECO:0007669"/>
    <property type="project" value="UniProtKB-ARBA"/>
</dbReference>